<evidence type="ECO:0000256" key="6">
    <source>
        <dbReference type="ARBA" id="ARBA00022989"/>
    </source>
</evidence>
<keyword evidence="5" id="KW-1278">Translocase</keyword>
<name>Q71S58_OPHAC</name>
<feature type="transmembrane region" description="Helical" evidence="10">
    <location>
        <begin position="58"/>
        <end position="79"/>
    </location>
</feature>
<accession>Q71S58</accession>
<dbReference type="AlphaFoldDB" id="Q71S58"/>
<sequence length="96" mass="10515">MNITTLISITVVLGGISILYNTKYILTILLALELILLNLTAFNVYLSVEHSNLNLSNYHIYLTLSAIEASIGISLIALLSRNFSSTSIDSLNTLKN</sequence>
<dbReference type="CTD" id="4539"/>
<keyword evidence="8 10" id="KW-0472">Membrane</keyword>
<dbReference type="InterPro" id="IPR039428">
    <property type="entry name" value="NUOK/Mnh_C1-like"/>
</dbReference>
<comment type="subcellular location">
    <subcellularLocation>
        <location evidence="1">Membrane</location>
        <topology evidence="1">Multi-pass membrane protein</topology>
    </subcellularLocation>
</comment>
<reference evidence="11" key="1">
    <citation type="journal article" date="1993" name="J. Mol. Evol.">
        <title>The phylogeny of echinoderm classes based on mitochondrial gene arrangements.</title>
        <authorList>
            <person name="Smith M.J."/>
            <person name="Arndt A."/>
            <person name="Gorski S."/>
            <person name="Fajber E."/>
        </authorList>
    </citation>
    <scope>NUCLEOTIDE SEQUENCE</scope>
</reference>
<gene>
    <name evidence="11" type="primary">ND4L</name>
</gene>
<keyword evidence="4 10" id="KW-0812">Transmembrane</keyword>
<protein>
    <recommendedName>
        <fullName evidence="3">NADH-ubiquinone oxidoreductase chain 4L</fullName>
    </recommendedName>
    <alternativeName>
        <fullName evidence="9">NADH dehydrogenase subunit 4L</fullName>
    </alternativeName>
</protein>
<evidence type="ECO:0000256" key="5">
    <source>
        <dbReference type="ARBA" id="ARBA00022967"/>
    </source>
</evidence>
<evidence type="ECO:0000256" key="3">
    <source>
        <dbReference type="ARBA" id="ARBA00016612"/>
    </source>
</evidence>
<organism evidence="11">
    <name type="scientific">Ophiopholis aculeata</name>
    <name type="common">Daisy brittle star</name>
    <name type="synonym">Crevice brittle star</name>
    <dbReference type="NCBI Taxonomy" id="35052"/>
    <lineage>
        <taxon>Eukaryota</taxon>
        <taxon>Metazoa</taxon>
        <taxon>Echinodermata</taxon>
        <taxon>Eleutherozoa</taxon>
        <taxon>Asterozoa</taxon>
        <taxon>Ophiuroidea</taxon>
        <taxon>Myophiuroidea</taxon>
        <taxon>Metophiurida</taxon>
        <taxon>Ophintegrida</taxon>
        <taxon>Amphilepidida</taxon>
        <taxon>Ophiurina</taxon>
        <taxon>Gnathophiurina</taxon>
        <taxon>Ophiactoidea</taxon>
        <taxon>Ophiactidae</taxon>
        <taxon>Ophiopholis</taxon>
    </lineage>
</organism>
<keyword evidence="11" id="KW-0496">Mitochondrion</keyword>
<evidence type="ECO:0000256" key="2">
    <source>
        <dbReference type="ARBA" id="ARBA00010519"/>
    </source>
</evidence>
<evidence type="ECO:0000256" key="10">
    <source>
        <dbReference type="SAM" id="Phobius"/>
    </source>
</evidence>
<evidence type="ECO:0000256" key="4">
    <source>
        <dbReference type="ARBA" id="ARBA00022692"/>
    </source>
</evidence>
<dbReference type="Pfam" id="PF00420">
    <property type="entry name" value="Oxidored_q2"/>
    <property type="match status" value="1"/>
</dbReference>
<evidence type="ECO:0000313" key="11">
    <source>
        <dbReference type="EMBL" id="AAR01200.1"/>
    </source>
</evidence>
<keyword evidence="6 10" id="KW-1133">Transmembrane helix</keyword>
<feature type="transmembrane region" description="Helical" evidence="10">
    <location>
        <begin position="24"/>
        <end position="46"/>
    </location>
</feature>
<proteinExistence type="inferred from homology"/>
<evidence type="ECO:0000256" key="7">
    <source>
        <dbReference type="ARBA" id="ARBA00023027"/>
    </source>
</evidence>
<dbReference type="GeneID" id="2716712"/>
<keyword evidence="7" id="KW-0520">NAD</keyword>
<evidence type="ECO:0000256" key="9">
    <source>
        <dbReference type="ARBA" id="ARBA00031586"/>
    </source>
</evidence>
<evidence type="ECO:0000256" key="1">
    <source>
        <dbReference type="ARBA" id="ARBA00004141"/>
    </source>
</evidence>
<dbReference type="GO" id="GO:0016020">
    <property type="term" value="C:membrane"/>
    <property type="evidence" value="ECO:0007669"/>
    <property type="project" value="UniProtKB-SubCell"/>
</dbReference>
<reference evidence="11" key="2">
    <citation type="submission" date="2000-10" db="EMBL/GenBank/DDBJ databases">
        <title>Closing the Echinoderm Circle: the Complete mitochondria genome sequence of a sea cucumber and a brittle star.</title>
        <authorList>
            <person name="Smith M.J."/>
            <person name="Arndt A."/>
            <person name="Beckenbach K."/>
            <person name="Scouras A."/>
        </authorList>
    </citation>
    <scope>NUCLEOTIDE SEQUENCE</scope>
</reference>
<dbReference type="Gene3D" id="1.10.287.3510">
    <property type="match status" value="1"/>
</dbReference>
<evidence type="ECO:0000256" key="8">
    <source>
        <dbReference type="ARBA" id="ARBA00023136"/>
    </source>
</evidence>
<geneLocation type="mitochondrion" evidence="11"/>
<dbReference type="EMBL" id="AF314589">
    <property type="protein sequence ID" value="AAR01200.1"/>
    <property type="molecule type" value="Genomic_DNA"/>
</dbReference>
<dbReference type="RefSeq" id="NP_957756.1">
    <property type="nucleotide sequence ID" value="NC_005334.1"/>
</dbReference>
<comment type="similarity">
    <text evidence="2">Belongs to the complex I subunit 4L family.</text>
</comment>